<dbReference type="SUPFAM" id="SSF63825">
    <property type="entry name" value="YWTD domain"/>
    <property type="match status" value="1"/>
</dbReference>
<feature type="domain" description="Secretion system C-terminal sorting" evidence="3">
    <location>
        <begin position="323"/>
        <end position="385"/>
    </location>
</feature>
<reference evidence="4 5" key="1">
    <citation type="submission" date="2019-01" db="EMBL/GenBank/DDBJ databases">
        <title>Complete genome sequencing of Aequorivita sp. H23M31.</title>
        <authorList>
            <person name="Bae J.-W."/>
        </authorList>
    </citation>
    <scope>NUCLEOTIDE SEQUENCE [LARGE SCALE GENOMIC DNA]</scope>
    <source>
        <strain evidence="4 5">H23M31</strain>
    </source>
</reference>
<evidence type="ECO:0000259" key="3">
    <source>
        <dbReference type="Pfam" id="PF18962"/>
    </source>
</evidence>
<dbReference type="NCBIfam" id="TIGR04183">
    <property type="entry name" value="Por_Secre_tail"/>
    <property type="match status" value="1"/>
</dbReference>
<accession>A0A410G6T6</accession>
<dbReference type="OrthoDB" id="9773938at2"/>
<evidence type="ECO:0000256" key="1">
    <source>
        <dbReference type="ARBA" id="ARBA00022729"/>
    </source>
</evidence>
<dbReference type="EMBL" id="CP034951">
    <property type="protein sequence ID" value="QAA82931.1"/>
    <property type="molecule type" value="Genomic_DNA"/>
</dbReference>
<dbReference type="InterPro" id="IPR026444">
    <property type="entry name" value="Secre_tail"/>
</dbReference>
<evidence type="ECO:0000256" key="2">
    <source>
        <dbReference type="SAM" id="SignalP"/>
    </source>
</evidence>
<organism evidence="4 5">
    <name type="scientific">Aequorivita ciconiae</name>
    <dbReference type="NCBI Taxonomy" id="2494375"/>
    <lineage>
        <taxon>Bacteria</taxon>
        <taxon>Pseudomonadati</taxon>
        <taxon>Bacteroidota</taxon>
        <taxon>Flavobacteriia</taxon>
        <taxon>Flavobacteriales</taxon>
        <taxon>Flavobacteriaceae</taxon>
        <taxon>Aequorivita</taxon>
    </lineage>
</organism>
<name>A0A410G6T6_9FLAO</name>
<proteinExistence type="predicted"/>
<feature type="signal peptide" evidence="2">
    <location>
        <begin position="1"/>
        <end position="20"/>
    </location>
</feature>
<dbReference type="AlphaFoldDB" id="A0A410G6T6"/>
<dbReference type="RefSeq" id="WP_128251295.1">
    <property type="nucleotide sequence ID" value="NZ_CP034951.1"/>
</dbReference>
<dbReference type="Proteomes" id="UP000285517">
    <property type="component" value="Chromosome"/>
</dbReference>
<keyword evidence="1 2" id="KW-0732">Signal</keyword>
<evidence type="ECO:0000313" key="4">
    <source>
        <dbReference type="EMBL" id="QAA82931.1"/>
    </source>
</evidence>
<evidence type="ECO:0000313" key="5">
    <source>
        <dbReference type="Proteomes" id="UP000285517"/>
    </source>
</evidence>
<dbReference type="Pfam" id="PF18962">
    <property type="entry name" value="Por_Secre_tail"/>
    <property type="match status" value="1"/>
</dbReference>
<dbReference type="KEGG" id="aev:EI546_14930"/>
<gene>
    <name evidence="4" type="ORF">EI546_14930</name>
</gene>
<protein>
    <submittedName>
        <fullName evidence="4">T9SS type A sorting domain-containing protein</fullName>
    </submittedName>
</protein>
<keyword evidence="5" id="KW-1185">Reference proteome</keyword>
<sequence>MKKFTFLLICLFPLFGTINAQENISATVEKLLERSAASGNPAGSEPADLYTSEEKLLLQKHFTTDNPNVSLRDLGDGDVYVASIFGGCNERGFGTFPLAGPFNINFLTYTTTKFYAGDRDDAGNLYGVSSDMMDENGYLVKIDPETGAETLIGNLNLEEHHLVTGLAWNTVNQTMYVMSTNSYNNKLYTVDLETAELTQIGGEMATRLGIWLAIDNEGNAFTLDIGPNFLYSVNLETAAATIIGPTGVQLRNAQDGGFDRSTGILYAGGYHGGGVSNLYSVNTTTGMFTNLGSVGDCAELGIVAFLGGTVGVSDNKLEGFFFYPNPSSDVLNLKSVKNIDSVSIYNLLGQEIMQTKVNATGSQLNISSLSVGTYIMKVNVNGELGTFKIIKN</sequence>
<feature type="chain" id="PRO_5019397132" evidence="2">
    <location>
        <begin position="21"/>
        <end position="392"/>
    </location>
</feature>